<dbReference type="InterPro" id="IPR001461">
    <property type="entry name" value="Aspartic_peptidase_A1"/>
</dbReference>
<evidence type="ECO:0000256" key="5">
    <source>
        <dbReference type="ARBA" id="ARBA00023180"/>
    </source>
</evidence>
<accession>A0A9N7NT66</accession>
<proteinExistence type="inferred from homology"/>
<feature type="active site" evidence="6">
    <location>
        <position position="313"/>
    </location>
</feature>
<dbReference type="SUPFAM" id="SSF50630">
    <property type="entry name" value="Acid proteases"/>
    <property type="match status" value="1"/>
</dbReference>
<dbReference type="EMBL" id="CACSLK010030184">
    <property type="protein sequence ID" value="CAA0837348.1"/>
    <property type="molecule type" value="Genomic_DNA"/>
</dbReference>
<feature type="domain" description="Peptidase A1" evidence="8">
    <location>
        <begin position="93"/>
        <end position="443"/>
    </location>
</feature>
<dbReference type="PANTHER" id="PTHR47967">
    <property type="entry name" value="OS07G0603500 PROTEIN-RELATED"/>
    <property type="match status" value="1"/>
</dbReference>
<dbReference type="AlphaFoldDB" id="A0A9N7NT66"/>
<keyword evidence="4" id="KW-0378">Hydrolase</keyword>
<keyword evidence="10" id="KW-1185">Reference proteome</keyword>
<name>A0A9N7NT66_STRHE</name>
<dbReference type="InterPro" id="IPR051708">
    <property type="entry name" value="Plant_Aspart_Prot_A1"/>
</dbReference>
<feature type="active site" evidence="6">
    <location>
        <position position="111"/>
    </location>
</feature>
<evidence type="ECO:0000313" key="9">
    <source>
        <dbReference type="EMBL" id="CAA0837348.1"/>
    </source>
</evidence>
<dbReference type="Gene3D" id="2.40.70.10">
    <property type="entry name" value="Acid Proteases"/>
    <property type="match status" value="2"/>
</dbReference>
<evidence type="ECO:0000256" key="3">
    <source>
        <dbReference type="ARBA" id="ARBA00022750"/>
    </source>
</evidence>
<dbReference type="GO" id="GO:0004190">
    <property type="term" value="F:aspartic-type endopeptidase activity"/>
    <property type="evidence" value="ECO:0007669"/>
    <property type="project" value="UniProtKB-KW"/>
</dbReference>
<dbReference type="InterPro" id="IPR021109">
    <property type="entry name" value="Peptidase_aspartic_dom_sf"/>
</dbReference>
<dbReference type="Pfam" id="PF14543">
    <property type="entry name" value="TAXi_N"/>
    <property type="match status" value="1"/>
</dbReference>
<keyword evidence="3" id="KW-0064">Aspartyl protease</keyword>
<organism evidence="9 10">
    <name type="scientific">Striga hermonthica</name>
    <name type="common">Purple witchweed</name>
    <name type="synonym">Buchnera hermonthica</name>
    <dbReference type="NCBI Taxonomy" id="68872"/>
    <lineage>
        <taxon>Eukaryota</taxon>
        <taxon>Viridiplantae</taxon>
        <taxon>Streptophyta</taxon>
        <taxon>Embryophyta</taxon>
        <taxon>Tracheophyta</taxon>
        <taxon>Spermatophyta</taxon>
        <taxon>Magnoliopsida</taxon>
        <taxon>eudicotyledons</taxon>
        <taxon>Gunneridae</taxon>
        <taxon>Pentapetalae</taxon>
        <taxon>asterids</taxon>
        <taxon>lamiids</taxon>
        <taxon>Lamiales</taxon>
        <taxon>Orobanchaceae</taxon>
        <taxon>Buchnereae</taxon>
        <taxon>Striga</taxon>
    </lineage>
</organism>
<dbReference type="CDD" id="cd05476">
    <property type="entry name" value="pepsin_A_like_plant"/>
    <property type="match status" value="1"/>
</dbReference>
<feature type="chain" id="PRO_5040328283" evidence="7">
    <location>
        <begin position="26"/>
        <end position="460"/>
    </location>
</feature>
<dbReference type="Pfam" id="PF14541">
    <property type="entry name" value="TAXi_C"/>
    <property type="match status" value="1"/>
</dbReference>
<evidence type="ECO:0000256" key="4">
    <source>
        <dbReference type="ARBA" id="ARBA00022801"/>
    </source>
</evidence>
<dbReference type="InterPro" id="IPR034161">
    <property type="entry name" value="Pepsin-like_plant"/>
</dbReference>
<evidence type="ECO:0000259" key="8">
    <source>
        <dbReference type="PROSITE" id="PS51767"/>
    </source>
</evidence>
<gene>
    <name evidence="9" type="ORF">SHERM_04325</name>
</gene>
<dbReference type="GO" id="GO:0005576">
    <property type="term" value="C:extracellular region"/>
    <property type="evidence" value="ECO:0007669"/>
    <property type="project" value="TreeGrafter"/>
</dbReference>
<sequence length="460" mass="51464">MLFMSVCKIISSVLIFSTLITFSQASNPEILLARITHHQSIYSPLYDPTLSVEQLAEISLRSSISRGLYLTTNLLHLDDIEADLTPATVKAGFLVRMRVGSNGVEQFVFMDTGSSLIWINCVPCFLDVPELLFDPKASTTHQMENCTTTDICSASGPVIIDFSSVNCNRKGCGYYVMYGSMHYTRGFLRRETFEFGKTSSDSLSNLVFGCSRNTNLFTNGVLGLGNLRLSLISQYNASRFSYCFGKISDRSYPHSTLVVGSKVELWGNLTPLVLEDKYYVNMETIMVGESSFELDPLIFTRNSSEYTGGVVLDTGSNLSFMPSGVVIDIETIYTRIIENELLLGLTPNTSITYQNKFARFCYNGVVTRDLTNRFPTMKLVFQGGAFMELDPDSVFEQTHSQTFCLAIMPSEPTLGITISILGNLMQQTFYIAYDIKEKNVSFKKGDCKTVEEYYDVHDEL</sequence>
<dbReference type="Proteomes" id="UP001153555">
    <property type="component" value="Unassembled WGS sequence"/>
</dbReference>
<protein>
    <submittedName>
        <fullName evidence="9">Eukaryotic aspartyl protease family protein</fullName>
    </submittedName>
</protein>
<keyword evidence="5" id="KW-0325">Glycoprotein</keyword>
<evidence type="ECO:0000313" key="10">
    <source>
        <dbReference type="Proteomes" id="UP001153555"/>
    </source>
</evidence>
<dbReference type="PANTHER" id="PTHR47967:SF14">
    <property type="entry name" value="EUKARYOTIC ASPARTYL PROTEASE FAMILY PROTEIN"/>
    <property type="match status" value="1"/>
</dbReference>
<dbReference type="InterPro" id="IPR033121">
    <property type="entry name" value="PEPTIDASE_A1"/>
</dbReference>
<evidence type="ECO:0000256" key="7">
    <source>
        <dbReference type="SAM" id="SignalP"/>
    </source>
</evidence>
<keyword evidence="2 9" id="KW-0645">Protease</keyword>
<comment type="caution">
    <text evidence="9">The sequence shown here is derived from an EMBL/GenBank/DDBJ whole genome shotgun (WGS) entry which is preliminary data.</text>
</comment>
<dbReference type="PROSITE" id="PS51767">
    <property type="entry name" value="PEPTIDASE_A1"/>
    <property type="match status" value="1"/>
</dbReference>
<dbReference type="InterPro" id="IPR032861">
    <property type="entry name" value="TAXi_N"/>
</dbReference>
<reference evidence="9" key="1">
    <citation type="submission" date="2019-12" db="EMBL/GenBank/DDBJ databases">
        <authorList>
            <person name="Scholes J."/>
        </authorList>
    </citation>
    <scope>NUCLEOTIDE SEQUENCE</scope>
</reference>
<feature type="signal peptide" evidence="7">
    <location>
        <begin position="1"/>
        <end position="25"/>
    </location>
</feature>
<dbReference type="GO" id="GO:0006508">
    <property type="term" value="P:proteolysis"/>
    <property type="evidence" value="ECO:0007669"/>
    <property type="project" value="UniProtKB-KW"/>
</dbReference>
<evidence type="ECO:0000256" key="2">
    <source>
        <dbReference type="ARBA" id="ARBA00022670"/>
    </source>
</evidence>
<evidence type="ECO:0000256" key="1">
    <source>
        <dbReference type="ARBA" id="ARBA00007447"/>
    </source>
</evidence>
<dbReference type="PRINTS" id="PR00792">
    <property type="entry name" value="PEPSIN"/>
</dbReference>
<comment type="similarity">
    <text evidence="1">Belongs to the peptidase A1 family.</text>
</comment>
<dbReference type="OrthoDB" id="2747330at2759"/>
<evidence type="ECO:0000256" key="6">
    <source>
        <dbReference type="PIRSR" id="PIRSR601461-1"/>
    </source>
</evidence>
<keyword evidence="7" id="KW-0732">Signal</keyword>
<dbReference type="InterPro" id="IPR032799">
    <property type="entry name" value="TAXi_C"/>
</dbReference>